<evidence type="ECO:0000256" key="3">
    <source>
        <dbReference type="SAM" id="MobiDB-lite"/>
    </source>
</evidence>
<comment type="subcellular location">
    <subcellularLocation>
        <location evidence="1">Cytoplasm</location>
        <location evidence="1">Cytoskeleton</location>
    </subcellularLocation>
</comment>
<dbReference type="PROSITE" id="PS00228">
    <property type="entry name" value="TUBULIN_B_AUTOREG"/>
    <property type="match status" value="1"/>
</dbReference>
<organism evidence="4">
    <name type="scientific">Zea mays</name>
    <name type="common">Maize</name>
    <dbReference type="NCBI Taxonomy" id="4577"/>
    <lineage>
        <taxon>Eukaryota</taxon>
        <taxon>Viridiplantae</taxon>
        <taxon>Streptophyta</taxon>
        <taxon>Embryophyta</taxon>
        <taxon>Tracheophyta</taxon>
        <taxon>Spermatophyta</taxon>
        <taxon>Magnoliopsida</taxon>
        <taxon>Liliopsida</taxon>
        <taxon>Poales</taxon>
        <taxon>Poaceae</taxon>
        <taxon>PACMAD clade</taxon>
        <taxon>Panicoideae</taxon>
        <taxon>Andropogonodae</taxon>
        <taxon>Andropogoneae</taxon>
        <taxon>Tripsacinae</taxon>
        <taxon>Zea</taxon>
    </lineage>
</organism>
<dbReference type="SUPFAM" id="SSF52490">
    <property type="entry name" value="Tubulin nucleotide-binding domain-like"/>
    <property type="match status" value="1"/>
</dbReference>
<name>A0A1D6GKZ9_MAIZE</name>
<evidence type="ECO:0000256" key="1">
    <source>
        <dbReference type="ARBA" id="ARBA00004245"/>
    </source>
</evidence>
<feature type="compositionally biased region" description="Basic and acidic residues" evidence="3">
    <location>
        <begin position="105"/>
        <end position="124"/>
    </location>
</feature>
<evidence type="ECO:0000313" key="4">
    <source>
        <dbReference type="EMBL" id="AQK63996.1"/>
    </source>
</evidence>
<proteinExistence type="predicted"/>
<accession>A0A1D6GKZ9</accession>
<sequence length="278" mass="30582">MREILHIQGGQCGNQIGAKFWEVICGEHCVDSTGRYSGTSSQQQAGGEPDPVPAAALLHGGVRPADVPRLAAVPRADGAGADAADVGCQEHDVRGGPAPRAVPDSVRHVPGQDEHQGGGRADDQRAEQELLLLRGVDPQQRQVQRVRHPARRAAHGLHLRGQLHLHPGDVPPRERAVHGHVPAQGFLALVHQRGHGRDGVHRGREQHERPRCRVPAVPGRHRRGVRRGRARRRGGARRCKAFQFHRSYGTQIATTYSYNPTTLSMYIHVLPYLPYCFY</sequence>
<keyword evidence="2" id="KW-0963">Cytoplasm</keyword>
<protein>
    <submittedName>
        <fullName evidence="4">Tubulin beta-4 chain</fullName>
    </submittedName>
</protein>
<keyword evidence="2" id="KW-0206">Cytoskeleton</keyword>
<feature type="region of interest" description="Disordered" evidence="3">
    <location>
        <begin position="92"/>
        <end position="124"/>
    </location>
</feature>
<reference evidence="4" key="1">
    <citation type="submission" date="2015-12" db="EMBL/GenBank/DDBJ databases">
        <title>Update maize B73 reference genome by single molecule sequencing technologies.</title>
        <authorList>
            <consortium name="Maize Genome Sequencing Project"/>
            <person name="Ware D."/>
        </authorList>
    </citation>
    <scope>NUCLEOTIDE SEQUENCE</scope>
    <source>
        <tissue evidence="4">Seedling</tissue>
    </source>
</reference>
<dbReference type="InterPro" id="IPR013838">
    <property type="entry name" value="Beta-tubulin_BS"/>
</dbReference>
<evidence type="ECO:0000256" key="2">
    <source>
        <dbReference type="ARBA" id="ARBA00023212"/>
    </source>
</evidence>
<feature type="region of interest" description="Disordered" evidence="3">
    <location>
        <begin position="34"/>
        <end position="54"/>
    </location>
</feature>
<dbReference type="EMBL" id="CM000781">
    <property type="protein sequence ID" value="AQK63996.1"/>
    <property type="molecule type" value="Genomic_DNA"/>
</dbReference>
<gene>
    <name evidence="4" type="ORF">ZEAMMB73_Zm00001d013612</name>
</gene>
<feature type="compositionally biased region" description="Polar residues" evidence="3">
    <location>
        <begin position="34"/>
        <end position="45"/>
    </location>
</feature>
<dbReference type="ExpressionAtlas" id="A0A1D6GKZ9">
    <property type="expression patterns" value="baseline and differential"/>
</dbReference>
<dbReference type="Gene3D" id="3.40.50.1440">
    <property type="entry name" value="Tubulin/FtsZ, GTPase domain"/>
    <property type="match status" value="1"/>
</dbReference>
<dbReference type="InterPro" id="IPR036525">
    <property type="entry name" value="Tubulin/FtsZ_GTPase_sf"/>
</dbReference>
<dbReference type="GO" id="GO:0005856">
    <property type="term" value="C:cytoskeleton"/>
    <property type="evidence" value="ECO:0007669"/>
    <property type="project" value="UniProtKB-SubCell"/>
</dbReference>
<dbReference type="AlphaFoldDB" id="A0A1D6GKZ9"/>